<dbReference type="AlphaFoldDB" id="A0A1M5P8S8"/>
<keyword evidence="3" id="KW-0902">Two-component regulatory system</keyword>
<dbReference type="PANTHER" id="PTHR24421">
    <property type="entry name" value="NITRATE/NITRITE SENSOR PROTEIN NARX-RELATED"/>
    <property type="match status" value="1"/>
</dbReference>
<evidence type="ECO:0000313" key="4">
    <source>
        <dbReference type="EMBL" id="SHG98178.1"/>
    </source>
</evidence>
<proteinExistence type="predicted"/>
<evidence type="ECO:0000313" key="5">
    <source>
        <dbReference type="Proteomes" id="UP000184212"/>
    </source>
</evidence>
<dbReference type="Proteomes" id="UP000184212">
    <property type="component" value="Unassembled WGS sequence"/>
</dbReference>
<reference evidence="4 5" key="1">
    <citation type="submission" date="2016-11" db="EMBL/GenBank/DDBJ databases">
        <authorList>
            <person name="Jaros S."/>
            <person name="Januszkiewicz K."/>
            <person name="Wedrychowicz H."/>
        </authorList>
    </citation>
    <scope>NUCLEOTIDE SEQUENCE [LARGE SCALE GENOMIC DNA]</scope>
    <source>
        <strain evidence="4 5">DSM 24574</strain>
    </source>
</reference>
<gene>
    <name evidence="4" type="ORF">SAMN04488109_2739</name>
</gene>
<keyword evidence="5" id="KW-1185">Reference proteome</keyword>
<accession>A0A1M5P8S8</accession>
<name>A0A1M5P8S8_9BACT</name>
<evidence type="ECO:0000256" key="1">
    <source>
        <dbReference type="ARBA" id="ARBA00022679"/>
    </source>
</evidence>
<keyword evidence="1" id="KW-0808">Transferase</keyword>
<organism evidence="4 5">
    <name type="scientific">Chryseolinea serpens</name>
    <dbReference type="NCBI Taxonomy" id="947013"/>
    <lineage>
        <taxon>Bacteria</taxon>
        <taxon>Pseudomonadati</taxon>
        <taxon>Bacteroidota</taxon>
        <taxon>Cytophagia</taxon>
        <taxon>Cytophagales</taxon>
        <taxon>Fulvivirgaceae</taxon>
        <taxon>Chryseolinea</taxon>
    </lineage>
</organism>
<dbReference type="PANTHER" id="PTHR24421:SF58">
    <property type="entry name" value="SIGNAL TRANSDUCTION HISTIDINE-PROTEIN KINASE_PHOSPHATASE UHPB"/>
    <property type="match status" value="1"/>
</dbReference>
<dbReference type="EMBL" id="FQWQ01000001">
    <property type="protein sequence ID" value="SHG98178.1"/>
    <property type="molecule type" value="Genomic_DNA"/>
</dbReference>
<dbReference type="GO" id="GO:0000160">
    <property type="term" value="P:phosphorelay signal transduction system"/>
    <property type="evidence" value="ECO:0007669"/>
    <property type="project" value="UniProtKB-KW"/>
</dbReference>
<evidence type="ECO:0000256" key="2">
    <source>
        <dbReference type="ARBA" id="ARBA00022777"/>
    </source>
</evidence>
<keyword evidence="2" id="KW-0418">Kinase</keyword>
<dbReference type="InterPro" id="IPR050482">
    <property type="entry name" value="Sensor_HK_TwoCompSys"/>
</dbReference>
<dbReference type="GO" id="GO:0016301">
    <property type="term" value="F:kinase activity"/>
    <property type="evidence" value="ECO:0007669"/>
    <property type="project" value="UniProtKB-KW"/>
</dbReference>
<dbReference type="SUPFAM" id="SSF55874">
    <property type="entry name" value="ATPase domain of HSP90 chaperone/DNA topoisomerase II/histidine kinase"/>
    <property type="match status" value="1"/>
</dbReference>
<sequence>MMIYVLLVLIATSLLVHVHQLIHRLNCDAEIQKLQARAESVKSNDYQKEFVHELIDQYEHELQKMGAELHDELIQKLTVYRLYVDKLELADSLMTVHMITSQMKKDFQQIVASIRKISRHLLPDDEINSFGGLMRELCRRIEVPGVAFIEFSSEGKECELIPAHRQHLLRVTEELVNNILKHTIAWHILVHLKFTIDELYIIIEDDGQAFHELRDTLNKTRSLFFPLRMRLSMLDASINFRQGAKGTIVTLIYPFQIKPLL</sequence>
<dbReference type="STRING" id="947013.SAMN04488109_2739"/>
<dbReference type="InterPro" id="IPR036890">
    <property type="entry name" value="HATPase_C_sf"/>
</dbReference>
<dbReference type="OrthoDB" id="977000at2"/>
<protein>
    <recommendedName>
        <fullName evidence="6">Histidine kinase</fullName>
    </recommendedName>
</protein>
<evidence type="ECO:0008006" key="6">
    <source>
        <dbReference type="Google" id="ProtNLM"/>
    </source>
</evidence>
<dbReference type="RefSeq" id="WP_143164896.1">
    <property type="nucleotide sequence ID" value="NZ_FQWQ01000001.1"/>
</dbReference>
<evidence type="ECO:0000256" key="3">
    <source>
        <dbReference type="ARBA" id="ARBA00023012"/>
    </source>
</evidence>
<dbReference type="Gene3D" id="3.30.565.10">
    <property type="entry name" value="Histidine kinase-like ATPase, C-terminal domain"/>
    <property type="match status" value="1"/>
</dbReference>